<proteinExistence type="predicted"/>
<dbReference type="EMBL" id="VASG01000003">
    <property type="protein sequence ID" value="TLP74739.1"/>
    <property type="molecule type" value="Genomic_DNA"/>
</dbReference>
<name>A0A5R9A7N6_PSENT</name>
<evidence type="ECO:0000313" key="2">
    <source>
        <dbReference type="Proteomes" id="UP000307510"/>
    </source>
</evidence>
<gene>
    <name evidence="1" type="ORF">FEA48_11025</name>
</gene>
<sequence>MRKVIVPLDGELGEWAKAKSDQEAVSAIQEVMLGHVREQNTRGVEAIFRRNLESFPAGHEFEVANIVGHEAWSVLGKSERISFGKQVKRRPDLFGLEFVRTSVSRHAVYRKV</sequence>
<comment type="caution">
    <text evidence="1">The sequence shown here is derived from an EMBL/GenBank/DDBJ whole genome shotgun (WGS) entry which is preliminary data.</text>
</comment>
<accession>A0A5R9A7N6</accession>
<dbReference type="Proteomes" id="UP000307510">
    <property type="component" value="Unassembled WGS sequence"/>
</dbReference>
<organism evidence="1 2">
    <name type="scientific">Pseudomonas nitroreducens</name>
    <dbReference type="NCBI Taxonomy" id="46680"/>
    <lineage>
        <taxon>Bacteria</taxon>
        <taxon>Pseudomonadati</taxon>
        <taxon>Pseudomonadota</taxon>
        <taxon>Gammaproteobacteria</taxon>
        <taxon>Pseudomonadales</taxon>
        <taxon>Pseudomonadaceae</taxon>
        <taxon>Pseudomonas</taxon>
    </lineage>
</organism>
<reference evidence="1 2" key="1">
    <citation type="submission" date="2019-05" db="EMBL/GenBank/DDBJ databases">
        <authorList>
            <person name="Moore K."/>
            <person name="O'Neill P."/>
            <person name="Farbos A."/>
            <person name="Studholme D.J."/>
        </authorList>
    </citation>
    <scope>NUCLEOTIDE SEQUENCE [LARGE SCALE GENOMIC DNA]</scope>
    <source>
        <strain evidence="1 2">DSM 9128</strain>
    </source>
</reference>
<evidence type="ECO:0000313" key="1">
    <source>
        <dbReference type="EMBL" id="TLP74739.1"/>
    </source>
</evidence>
<protein>
    <submittedName>
        <fullName evidence="1">Uncharacterized protein</fullName>
    </submittedName>
</protein>
<dbReference type="RefSeq" id="WP_138213836.1">
    <property type="nucleotide sequence ID" value="NZ_VASG01000003.1"/>
</dbReference>
<reference evidence="2" key="2">
    <citation type="submission" date="2019-06" db="EMBL/GenBank/DDBJ databases">
        <title>AzeR, a transcriptional regulator that responds to azelaic acid in Pseudomonas nitroreducens.</title>
        <authorList>
            <person name="Bez C."/>
            <person name="Javvadi S.G."/>
            <person name="Bertani I."/>
            <person name="Devescovi G."/>
            <person name="Studholme D.J."/>
            <person name="Geller A."/>
            <person name="Levy A."/>
            <person name="Venturi V."/>
        </authorList>
    </citation>
    <scope>NUCLEOTIDE SEQUENCE [LARGE SCALE GENOMIC DNA]</scope>
    <source>
        <strain evidence="2">DSM 9128</strain>
    </source>
</reference>
<dbReference type="AlphaFoldDB" id="A0A5R9A7N6"/>